<accession>A0AAX3N4U8</accession>
<dbReference type="NCBIfam" id="TIGR01451">
    <property type="entry name" value="B_ant_repeat"/>
    <property type="match status" value="2"/>
</dbReference>
<evidence type="ECO:0000313" key="3">
    <source>
        <dbReference type="Proteomes" id="UP001220962"/>
    </source>
</evidence>
<dbReference type="InterPro" id="IPR047589">
    <property type="entry name" value="DUF11_rpt"/>
</dbReference>
<dbReference type="RefSeq" id="WP_274359833.1">
    <property type="nucleotide sequence ID" value="NZ_CP118101.1"/>
</dbReference>
<feature type="domain" description="DUF11" evidence="1">
    <location>
        <begin position="172"/>
        <end position="267"/>
    </location>
</feature>
<dbReference type="Proteomes" id="UP001220962">
    <property type="component" value="Chromosome"/>
</dbReference>
<sequence>MSLDPNQGRRLQNQTSVTFISGASDGVAYSNLVSIPLTGPVITLQKSASVTQAALGSIITYELNIANTGNADAEITVRDAIPEGMQFIANSVIRNGQPLPGVDVTSPLNIGIVASSSGVNISFQAIVTSIPPSNELYNVASAAYTFQTLDGRTITREVTSNGVRIALANAQLTISQRANTLQTFVGDVITFTVTIQNTGSVPVINARLSVMLSAGLSFVPGSVILNGIISPGLDPVQGFILPVINPGEVVQLTYQVRVLSVSRPLSSEVFVTYSSDGLPVQTGSNEVILSPVEPVVNMVVTVMPEQVTYGGAVQFTAEIRNEGDLPIEAVYYMNFPQGLIFEDYSVQINGVEVHNANPVLGIRLGTLFPRSRTVISYRALVSFTPYSRITQMNLINQAALQFTYRLTDSRTVSLREEAEVQVLFLAPVILAELTSQPVRVERGDEVTIRILVRNTGNLAAALSLRGLIPPGTALMRGILHLPDGTTRPFSIHDLLDGILFIGVLEPGQYAEIEYIVRVNIEGLLPSDLLKGYVTVLFTYLFANEEYTLEVHTNEYIIVIEQHDE</sequence>
<dbReference type="InterPro" id="IPR001434">
    <property type="entry name" value="OmcB-like_DUF11"/>
</dbReference>
<evidence type="ECO:0000259" key="1">
    <source>
        <dbReference type="Pfam" id="PF01345"/>
    </source>
</evidence>
<protein>
    <submittedName>
        <fullName evidence="2">DUF11 domain-containing protein</fullName>
    </submittedName>
</protein>
<feature type="domain" description="DUF11" evidence="1">
    <location>
        <begin position="43"/>
        <end position="142"/>
    </location>
</feature>
<name>A0AAX3N4U8_9BACL</name>
<proteinExistence type="predicted"/>
<gene>
    <name evidence="2" type="ORF">PUW23_11020</name>
</gene>
<dbReference type="InterPro" id="IPR051172">
    <property type="entry name" value="Chlamydia_OmcB"/>
</dbReference>
<evidence type="ECO:0000313" key="2">
    <source>
        <dbReference type="EMBL" id="WDH84703.1"/>
    </source>
</evidence>
<reference evidence="2" key="1">
    <citation type="submission" date="2023-02" db="EMBL/GenBank/DDBJ databases">
        <title>Pathogen: clinical or host-associated sample.</title>
        <authorList>
            <person name="Hergert J."/>
            <person name="Casey R."/>
            <person name="Wagner J."/>
            <person name="Young E.L."/>
            <person name="Oakeson K.F."/>
        </authorList>
    </citation>
    <scope>NUCLEOTIDE SEQUENCE</scope>
    <source>
        <strain evidence="2">2022CK-00830</strain>
    </source>
</reference>
<dbReference type="AlphaFoldDB" id="A0AAX3N4U8"/>
<dbReference type="PANTHER" id="PTHR34819">
    <property type="entry name" value="LARGE CYSTEINE-RICH PERIPLASMIC PROTEIN OMCB"/>
    <property type="match status" value="1"/>
</dbReference>
<dbReference type="Pfam" id="PF01345">
    <property type="entry name" value="DUF11"/>
    <property type="match status" value="2"/>
</dbReference>
<organism evidence="2 3">
    <name type="scientific">Paenibacillus urinalis</name>
    <dbReference type="NCBI Taxonomy" id="521520"/>
    <lineage>
        <taxon>Bacteria</taxon>
        <taxon>Bacillati</taxon>
        <taxon>Bacillota</taxon>
        <taxon>Bacilli</taxon>
        <taxon>Bacillales</taxon>
        <taxon>Paenibacillaceae</taxon>
        <taxon>Paenibacillus</taxon>
    </lineage>
</organism>
<dbReference type="EMBL" id="CP118101">
    <property type="protein sequence ID" value="WDH84703.1"/>
    <property type="molecule type" value="Genomic_DNA"/>
</dbReference>